<name>A0A822FK55_9BILA</name>
<gene>
    <name evidence="1" type="ORF">QYT958_LOCUS46886</name>
</gene>
<accession>A0A822FK55</accession>
<dbReference type="EMBL" id="CAJOBR010085446">
    <property type="protein sequence ID" value="CAF5131892.1"/>
    <property type="molecule type" value="Genomic_DNA"/>
</dbReference>
<evidence type="ECO:0000313" key="2">
    <source>
        <dbReference type="Proteomes" id="UP000663848"/>
    </source>
</evidence>
<reference evidence="1" key="1">
    <citation type="submission" date="2021-02" db="EMBL/GenBank/DDBJ databases">
        <authorList>
            <person name="Nowell W R."/>
        </authorList>
    </citation>
    <scope>NUCLEOTIDE SEQUENCE</scope>
</reference>
<dbReference type="InterPro" id="IPR015943">
    <property type="entry name" value="WD40/YVTN_repeat-like_dom_sf"/>
</dbReference>
<feature type="non-terminal residue" evidence="1">
    <location>
        <position position="1"/>
    </location>
</feature>
<dbReference type="Proteomes" id="UP000663848">
    <property type="component" value="Unassembled WGS sequence"/>
</dbReference>
<protein>
    <submittedName>
        <fullName evidence="1">Uncharacterized protein</fullName>
    </submittedName>
</protein>
<evidence type="ECO:0000313" key="1">
    <source>
        <dbReference type="EMBL" id="CAF5131892.1"/>
    </source>
</evidence>
<dbReference type="Gene3D" id="2.130.10.10">
    <property type="entry name" value="YVTN repeat-like/Quinoprotein amine dehydrogenase"/>
    <property type="match status" value="1"/>
</dbReference>
<sequence>DVSGIWPKDVKKDHINCAHALSSTIVTGDDHGAVNLFKFPCPEPGVRK</sequence>
<comment type="caution">
    <text evidence="1">The sequence shown here is derived from an EMBL/GenBank/DDBJ whole genome shotgun (WGS) entry which is preliminary data.</text>
</comment>
<organism evidence="1 2">
    <name type="scientific">Rotaria socialis</name>
    <dbReference type="NCBI Taxonomy" id="392032"/>
    <lineage>
        <taxon>Eukaryota</taxon>
        <taxon>Metazoa</taxon>
        <taxon>Spiralia</taxon>
        <taxon>Gnathifera</taxon>
        <taxon>Rotifera</taxon>
        <taxon>Eurotatoria</taxon>
        <taxon>Bdelloidea</taxon>
        <taxon>Philodinida</taxon>
        <taxon>Philodinidae</taxon>
        <taxon>Rotaria</taxon>
    </lineage>
</organism>
<proteinExistence type="predicted"/>
<dbReference type="AlphaFoldDB" id="A0A822FK55"/>